<dbReference type="Proteomes" id="UP000036403">
    <property type="component" value="Unassembled WGS sequence"/>
</dbReference>
<evidence type="ECO:0000313" key="2">
    <source>
        <dbReference type="Proteomes" id="UP000036403"/>
    </source>
</evidence>
<name>A0A0J7KRK6_LASNI</name>
<organism evidence="1 2">
    <name type="scientific">Lasius niger</name>
    <name type="common">Black garden ant</name>
    <dbReference type="NCBI Taxonomy" id="67767"/>
    <lineage>
        <taxon>Eukaryota</taxon>
        <taxon>Metazoa</taxon>
        <taxon>Ecdysozoa</taxon>
        <taxon>Arthropoda</taxon>
        <taxon>Hexapoda</taxon>
        <taxon>Insecta</taxon>
        <taxon>Pterygota</taxon>
        <taxon>Neoptera</taxon>
        <taxon>Endopterygota</taxon>
        <taxon>Hymenoptera</taxon>
        <taxon>Apocrita</taxon>
        <taxon>Aculeata</taxon>
        <taxon>Formicoidea</taxon>
        <taxon>Formicidae</taxon>
        <taxon>Formicinae</taxon>
        <taxon>Lasius</taxon>
        <taxon>Lasius</taxon>
    </lineage>
</organism>
<reference evidence="1 2" key="1">
    <citation type="submission" date="2015-04" db="EMBL/GenBank/DDBJ databases">
        <title>Lasius niger genome sequencing.</title>
        <authorList>
            <person name="Konorov E.A."/>
            <person name="Nikitin M.A."/>
            <person name="Kirill M.V."/>
            <person name="Chang P."/>
        </authorList>
    </citation>
    <scope>NUCLEOTIDE SEQUENCE [LARGE SCALE GENOMIC DNA]</scope>
    <source>
        <tissue evidence="1">Whole</tissue>
    </source>
</reference>
<dbReference type="EMBL" id="LBMM01004044">
    <property type="protein sequence ID" value="KMQ92869.1"/>
    <property type="molecule type" value="Genomic_DNA"/>
</dbReference>
<accession>A0A0J7KRK6</accession>
<dbReference type="AlphaFoldDB" id="A0A0J7KRK6"/>
<keyword evidence="2" id="KW-1185">Reference proteome</keyword>
<evidence type="ECO:0000313" key="1">
    <source>
        <dbReference type="EMBL" id="KMQ92869.1"/>
    </source>
</evidence>
<dbReference type="OrthoDB" id="7697376at2759"/>
<sequence>MRDLQLLHNWVSENLEQAYQKQSSYYNLRRRDIAFHVGDLVLKRQHVLSSAAQNIAAKLAPKFHGPFCIAALGPNTEHGQRLPAFQEPERGVQTERTWSVDQVLNEVFGRDPTETTESGI</sequence>
<protein>
    <submittedName>
        <fullName evidence="1">Retrovirus-like pol polyprotein</fullName>
    </submittedName>
</protein>
<gene>
    <name evidence="1" type="ORF">RF55_7090</name>
</gene>
<dbReference type="PaxDb" id="67767-A0A0J7KRK6"/>
<comment type="caution">
    <text evidence="1">The sequence shown here is derived from an EMBL/GenBank/DDBJ whole genome shotgun (WGS) entry which is preliminary data.</text>
</comment>
<proteinExistence type="predicted"/>
<dbReference type="STRING" id="67767.A0A0J7KRK6"/>